<dbReference type="SUPFAM" id="SSF51735">
    <property type="entry name" value="NAD(P)-binding Rossmann-fold domains"/>
    <property type="match status" value="1"/>
</dbReference>
<proteinExistence type="inferred from homology"/>
<evidence type="ECO:0000313" key="3">
    <source>
        <dbReference type="Proteomes" id="UP000048926"/>
    </source>
</evidence>
<comment type="similarity">
    <text evidence="1">Belongs to the ornithine cyclodeaminase/mu-crystallin family.</text>
</comment>
<dbReference type="Pfam" id="PF02423">
    <property type="entry name" value="OCD_Mu_crystall"/>
    <property type="match status" value="1"/>
</dbReference>
<dbReference type="EMBL" id="CXST01000001">
    <property type="protein sequence ID" value="CTQ42236.1"/>
    <property type="molecule type" value="Genomic_DNA"/>
</dbReference>
<dbReference type="AlphaFoldDB" id="A0A0M6XZ09"/>
<dbReference type="PANTHER" id="PTHR13812:SF19">
    <property type="entry name" value="KETIMINE REDUCTASE MU-CRYSTALLIN"/>
    <property type="match status" value="1"/>
</dbReference>
<dbReference type="InterPro" id="IPR023401">
    <property type="entry name" value="ODC_N"/>
</dbReference>
<gene>
    <name evidence="2" type="ORF">LAL4801_00661</name>
</gene>
<dbReference type="OrthoDB" id="9809203at2"/>
<dbReference type="InterPro" id="IPR036291">
    <property type="entry name" value="NAD(P)-bd_dom_sf"/>
</dbReference>
<accession>A0A0M6XZ09</accession>
<dbReference type="PIRSF" id="PIRSF001439">
    <property type="entry name" value="CryM"/>
    <property type="match status" value="1"/>
</dbReference>
<dbReference type="Proteomes" id="UP000048926">
    <property type="component" value="Unassembled WGS sequence"/>
</dbReference>
<reference evidence="3" key="1">
    <citation type="submission" date="2015-07" db="EMBL/GenBank/DDBJ databases">
        <authorList>
            <person name="Rodrigo-Torres Lidia"/>
            <person name="Arahal R.David."/>
        </authorList>
    </citation>
    <scope>NUCLEOTIDE SEQUENCE [LARGE SCALE GENOMIC DNA]</scope>
    <source>
        <strain evidence="3">CECT 4801</strain>
    </source>
</reference>
<evidence type="ECO:0000256" key="1">
    <source>
        <dbReference type="ARBA" id="ARBA00008903"/>
    </source>
</evidence>
<name>A0A0M6XZ09_9HYPH</name>
<dbReference type="Gene3D" id="3.40.50.720">
    <property type="entry name" value="NAD(P)-binding Rossmann-like Domain"/>
    <property type="match status" value="1"/>
</dbReference>
<sequence length="331" mass="34728">MAHEIRLVNEADLRRAVHLDLEVIDCIEKAFAKLATGTVVMPPVLSMALPEVNAEVDVKTAYVPGLDGFAIKVSPGFFNNPALGLSSLNGLMVLFSAQTGLVQAVYLDNGYLTDIRTAAAGAVAARHLAPAVVSTIGILGTGVQARLQLIAAAKVRPAERALVWGRDRDKARALAKDMTAALGIDVVATEDRQQLVADSQLVVTTTPAKEAILGADCLHPGLHITAMGSDQEDKNELAPEILAKADVLVCDRISQCEKLGELRSALATRTLQDLSHVRELGEIVSGKAQGRTGDADITVCDLTGTGVQDTAIATLSLGKVKKANAGTMLVS</sequence>
<dbReference type="Gene3D" id="3.30.1780.10">
    <property type="entry name" value="ornithine cyclodeaminase, domain 1"/>
    <property type="match status" value="1"/>
</dbReference>
<dbReference type="InterPro" id="IPR003462">
    <property type="entry name" value="ODC_Mu_crystall"/>
</dbReference>
<organism evidence="2 3">
    <name type="scientific">Roseibium aggregatum</name>
    <dbReference type="NCBI Taxonomy" id="187304"/>
    <lineage>
        <taxon>Bacteria</taxon>
        <taxon>Pseudomonadati</taxon>
        <taxon>Pseudomonadota</taxon>
        <taxon>Alphaproteobacteria</taxon>
        <taxon>Hyphomicrobiales</taxon>
        <taxon>Stappiaceae</taxon>
        <taxon>Roseibium</taxon>
    </lineage>
</organism>
<dbReference type="PANTHER" id="PTHR13812">
    <property type="entry name" value="KETIMINE REDUCTASE MU-CRYSTALLIN"/>
    <property type="match status" value="1"/>
</dbReference>
<dbReference type="STRING" id="187304.B0E33_26790"/>
<dbReference type="GO" id="GO:0005737">
    <property type="term" value="C:cytoplasm"/>
    <property type="evidence" value="ECO:0007669"/>
    <property type="project" value="TreeGrafter"/>
</dbReference>
<protein>
    <submittedName>
        <fullName evidence="2">Ectoine utilization protein EutC</fullName>
    </submittedName>
</protein>
<dbReference type="RefSeq" id="WP_055654205.1">
    <property type="nucleotide sequence ID" value="NZ_CXST01000001.1"/>
</dbReference>
<keyword evidence="3" id="KW-1185">Reference proteome</keyword>
<dbReference type="NCBIfam" id="NF006141">
    <property type="entry name" value="PRK08291.1"/>
    <property type="match status" value="1"/>
</dbReference>
<evidence type="ECO:0000313" key="2">
    <source>
        <dbReference type="EMBL" id="CTQ42236.1"/>
    </source>
</evidence>